<dbReference type="EMBL" id="LWDX02020742">
    <property type="protein sequence ID" value="OEL32630.1"/>
    <property type="molecule type" value="Genomic_DNA"/>
</dbReference>
<gene>
    <name evidence="1" type="ORF">BAE44_0006352</name>
</gene>
<dbReference type="AlphaFoldDB" id="A0A1E5W5Q7"/>
<dbReference type="Proteomes" id="UP000095767">
    <property type="component" value="Unassembled WGS sequence"/>
</dbReference>
<accession>A0A1E5W5Q7</accession>
<protein>
    <submittedName>
        <fullName evidence="1">Uncharacterized protein</fullName>
    </submittedName>
</protein>
<keyword evidence="2" id="KW-1185">Reference proteome</keyword>
<reference evidence="1 2" key="1">
    <citation type="submission" date="2016-09" db="EMBL/GenBank/DDBJ databases">
        <title>The draft genome of Dichanthelium oligosanthes: A C3 panicoid grass species.</title>
        <authorList>
            <person name="Studer A.J."/>
            <person name="Schnable J.C."/>
            <person name="Brutnell T.P."/>
        </authorList>
    </citation>
    <scope>NUCLEOTIDE SEQUENCE [LARGE SCALE GENOMIC DNA]</scope>
    <source>
        <strain evidence="2">cv. Kellogg 1175</strain>
        <tissue evidence="1">Leaf</tissue>
    </source>
</reference>
<comment type="caution">
    <text evidence="1">The sequence shown here is derived from an EMBL/GenBank/DDBJ whole genome shotgun (WGS) entry which is preliminary data.</text>
</comment>
<evidence type="ECO:0000313" key="1">
    <source>
        <dbReference type="EMBL" id="OEL32630.1"/>
    </source>
</evidence>
<name>A0A1E5W5Q7_9POAL</name>
<feature type="non-terminal residue" evidence="1">
    <location>
        <position position="1"/>
    </location>
</feature>
<sequence length="81" mass="8907">LVHGPHGTRHQSWRSLPRSFLLSPPRCKYDSRPSSRWLESGLIFAMDTDATHAGIPCVPTETSLCFAASIPRVSQGPSVFT</sequence>
<proteinExistence type="predicted"/>
<organism evidence="1 2">
    <name type="scientific">Dichanthelium oligosanthes</name>
    <dbReference type="NCBI Taxonomy" id="888268"/>
    <lineage>
        <taxon>Eukaryota</taxon>
        <taxon>Viridiplantae</taxon>
        <taxon>Streptophyta</taxon>
        <taxon>Embryophyta</taxon>
        <taxon>Tracheophyta</taxon>
        <taxon>Spermatophyta</taxon>
        <taxon>Magnoliopsida</taxon>
        <taxon>Liliopsida</taxon>
        <taxon>Poales</taxon>
        <taxon>Poaceae</taxon>
        <taxon>PACMAD clade</taxon>
        <taxon>Panicoideae</taxon>
        <taxon>Panicodae</taxon>
        <taxon>Paniceae</taxon>
        <taxon>Dichantheliinae</taxon>
        <taxon>Dichanthelium</taxon>
    </lineage>
</organism>
<evidence type="ECO:0000313" key="2">
    <source>
        <dbReference type="Proteomes" id="UP000095767"/>
    </source>
</evidence>